<evidence type="ECO:0000313" key="1">
    <source>
        <dbReference type="EMBL" id="HJB40931.1"/>
    </source>
</evidence>
<dbReference type="EMBL" id="DWYG01000003">
    <property type="protein sequence ID" value="HJB40931.1"/>
    <property type="molecule type" value="Genomic_DNA"/>
</dbReference>
<proteinExistence type="predicted"/>
<evidence type="ECO:0000313" key="2">
    <source>
        <dbReference type="Proteomes" id="UP000886803"/>
    </source>
</evidence>
<reference evidence="1" key="2">
    <citation type="submission" date="2021-04" db="EMBL/GenBank/DDBJ databases">
        <authorList>
            <person name="Gilroy R."/>
        </authorList>
    </citation>
    <scope>NUCLEOTIDE SEQUENCE</scope>
    <source>
        <strain evidence="1">ChiBcec8-13705</strain>
    </source>
</reference>
<protein>
    <submittedName>
        <fullName evidence="1">DUF177 domain-containing protein</fullName>
    </submittedName>
</protein>
<comment type="caution">
    <text evidence="1">The sequence shown here is derived from an EMBL/GenBank/DDBJ whole genome shotgun (WGS) entry which is preliminary data.</text>
</comment>
<gene>
    <name evidence="1" type="ORF">H9945_00365</name>
</gene>
<dbReference type="AlphaFoldDB" id="A0A9D2M3T2"/>
<dbReference type="Proteomes" id="UP000886803">
    <property type="component" value="Unassembled WGS sequence"/>
</dbReference>
<accession>A0A9D2M3T2</accession>
<reference evidence="1" key="1">
    <citation type="journal article" date="2021" name="PeerJ">
        <title>Extensive microbial diversity within the chicken gut microbiome revealed by metagenomics and culture.</title>
        <authorList>
            <person name="Gilroy R."/>
            <person name="Ravi A."/>
            <person name="Getino M."/>
            <person name="Pursley I."/>
            <person name="Horton D.L."/>
            <person name="Alikhan N.F."/>
            <person name="Baker D."/>
            <person name="Gharbi K."/>
            <person name="Hall N."/>
            <person name="Watson M."/>
            <person name="Adriaenssens E.M."/>
            <person name="Foster-Nyarko E."/>
            <person name="Jarju S."/>
            <person name="Secka A."/>
            <person name="Antonio M."/>
            <person name="Oren A."/>
            <person name="Chaudhuri R.R."/>
            <person name="La Ragione R."/>
            <person name="Hildebrand F."/>
            <person name="Pallen M.J."/>
        </authorList>
    </citation>
    <scope>NUCLEOTIDE SEQUENCE</scope>
    <source>
        <strain evidence="1">ChiBcec8-13705</strain>
    </source>
</reference>
<name>A0A9D2M3T2_9FIRM</name>
<dbReference type="InterPro" id="IPR003772">
    <property type="entry name" value="YceD"/>
</dbReference>
<sequence>MQFDLRNFLLNAKVPYTAQFSADFSAEDFGGSSVSAPVSCVFTATPTMEGATLTLQVQAVANGECARCLAPVEQTYDFTRTYTVRPRELDDPDFELPLDEKGCLNVRELAYQELIFEIPRVLLCSADCLGLCPICGKRRVEGCHCRLTQEESPVDARLSILKQLLS</sequence>
<dbReference type="Pfam" id="PF02620">
    <property type="entry name" value="YceD"/>
    <property type="match status" value="1"/>
</dbReference>
<organism evidence="1 2">
    <name type="scientific">Candidatus Gemmiger avicola</name>
    <dbReference type="NCBI Taxonomy" id="2838605"/>
    <lineage>
        <taxon>Bacteria</taxon>
        <taxon>Bacillati</taxon>
        <taxon>Bacillota</taxon>
        <taxon>Clostridia</taxon>
        <taxon>Eubacteriales</taxon>
        <taxon>Gemmiger</taxon>
    </lineage>
</organism>